<protein>
    <submittedName>
        <fullName evidence="1">BQ5605_C006g04004 protein</fullName>
    </submittedName>
</protein>
<keyword evidence="2" id="KW-1185">Reference proteome</keyword>
<name>A0A2X0M9W0_9BASI</name>
<proteinExistence type="predicted"/>
<gene>
    <name evidence="1" type="primary">BQ5605_C006g04004</name>
    <name evidence="1" type="ORF">BQ5605_C006G04004</name>
</gene>
<dbReference type="EMBL" id="FQNC01000044">
    <property type="protein sequence ID" value="SGY55331.1"/>
    <property type="molecule type" value="Genomic_DNA"/>
</dbReference>
<dbReference type="AlphaFoldDB" id="A0A2X0M9W0"/>
<dbReference type="Proteomes" id="UP000249464">
    <property type="component" value="Unassembled WGS sequence"/>
</dbReference>
<sequence length="92" mass="10835">MTLRQWQNWMVEGTTLRCGKHAKPVVREAEDHVPGCFDGNGTSTNVGTSAKPFPLKTFLLTLRPPRDRSIHSRWIHWMKLILRQWTQCQRHR</sequence>
<evidence type="ECO:0000313" key="1">
    <source>
        <dbReference type="EMBL" id="SGY55331.1"/>
    </source>
</evidence>
<evidence type="ECO:0000313" key="2">
    <source>
        <dbReference type="Proteomes" id="UP000249464"/>
    </source>
</evidence>
<reference evidence="1 2" key="1">
    <citation type="submission" date="2016-11" db="EMBL/GenBank/DDBJ databases">
        <authorList>
            <person name="Jaros S."/>
            <person name="Januszkiewicz K."/>
            <person name="Wedrychowicz H."/>
        </authorList>
    </citation>
    <scope>NUCLEOTIDE SEQUENCE [LARGE SCALE GENOMIC DNA]</scope>
</reference>
<organism evidence="1 2">
    <name type="scientific">Microbotryum silenes-dioicae</name>
    <dbReference type="NCBI Taxonomy" id="796604"/>
    <lineage>
        <taxon>Eukaryota</taxon>
        <taxon>Fungi</taxon>
        <taxon>Dikarya</taxon>
        <taxon>Basidiomycota</taxon>
        <taxon>Pucciniomycotina</taxon>
        <taxon>Microbotryomycetes</taxon>
        <taxon>Microbotryales</taxon>
        <taxon>Microbotryaceae</taxon>
        <taxon>Microbotryum</taxon>
    </lineage>
</organism>
<accession>A0A2X0M9W0</accession>